<evidence type="ECO:0000256" key="1">
    <source>
        <dbReference type="SAM" id="MobiDB-lite"/>
    </source>
</evidence>
<dbReference type="EMBL" id="GECU01011944">
    <property type="protein sequence ID" value="JAS95762.1"/>
    <property type="molecule type" value="Transcribed_RNA"/>
</dbReference>
<name>A0A1B6J9B2_9HEMI</name>
<gene>
    <name evidence="2" type="ORF">g.24170</name>
</gene>
<sequence length="180" mass="19983">MDSILSSNKVDFDFMDDSTVLDLINNNNQDNSRSITMDQTMPMQMGEDVITSYPDEIEVIDLSDDSDSPTLNQNGSSKSEDVDSVQTTKEIANLHRNGRKHKSNHVQPSPVRPKVAKLEKVLSMPSSSNTIKSCNHTVTSGDLGFYNQNLNVTTFDNTNGQGMEFQRLVNNSTDSFVEIS</sequence>
<accession>A0A1B6J9B2</accession>
<reference evidence="2" key="1">
    <citation type="submission" date="2015-11" db="EMBL/GenBank/DDBJ databases">
        <title>De novo transcriptome assembly of four potential Pierce s Disease insect vectors from Arizona vineyards.</title>
        <authorList>
            <person name="Tassone E.E."/>
        </authorList>
    </citation>
    <scope>NUCLEOTIDE SEQUENCE</scope>
</reference>
<evidence type="ECO:0000313" key="2">
    <source>
        <dbReference type="EMBL" id="JAS95762.1"/>
    </source>
</evidence>
<dbReference type="AlphaFoldDB" id="A0A1B6J9B2"/>
<feature type="non-terminal residue" evidence="2">
    <location>
        <position position="180"/>
    </location>
</feature>
<feature type="compositionally biased region" description="Polar residues" evidence="1">
    <location>
        <begin position="68"/>
        <end position="77"/>
    </location>
</feature>
<feature type="region of interest" description="Disordered" evidence="1">
    <location>
        <begin position="61"/>
        <end position="86"/>
    </location>
</feature>
<organism evidence="2">
    <name type="scientific">Homalodisca liturata</name>
    <dbReference type="NCBI Taxonomy" id="320908"/>
    <lineage>
        <taxon>Eukaryota</taxon>
        <taxon>Metazoa</taxon>
        <taxon>Ecdysozoa</taxon>
        <taxon>Arthropoda</taxon>
        <taxon>Hexapoda</taxon>
        <taxon>Insecta</taxon>
        <taxon>Pterygota</taxon>
        <taxon>Neoptera</taxon>
        <taxon>Paraneoptera</taxon>
        <taxon>Hemiptera</taxon>
        <taxon>Auchenorrhyncha</taxon>
        <taxon>Membracoidea</taxon>
        <taxon>Cicadellidae</taxon>
        <taxon>Cicadellinae</taxon>
        <taxon>Proconiini</taxon>
        <taxon>Homalodisca</taxon>
    </lineage>
</organism>
<proteinExistence type="predicted"/>
<protein>
    <submittedName>
        <fullName evidence="2">Uncharacterized protein</fullName>
    </submittedName>
</protein>